<dbReference type="Proteomes" id="UP000046393">
    <property type="component" value="Unplaced"/>
</dbReference>
<dbReference type="WBParaSite" id="SMUV_0001025601-mRNA-1">
    <property type="protein sequence ID" value="SMUV_0001025601-mRNA-1"/>
    <property type="gene ID" value="SMUV_0001025601"/>
</dbReference>
<evidence type="ECO:0000313" key="3">
    <source>
        <dbReference type="WBParaSite" id="SMUV_0001025601-mRNA-1"/>
    </source>
</evidence>
<dbReference type="AlphaFoldDB" id="A0A0N5AZ40"/>
<sequence>MYCISRRTFSFCVKFFNVKKILTSGTNESGIIDTDRLQLSIRAGRGGNGLQRYDGVGGKGGSVYVMPKPNYRFNHILTQLHNRHVIRAESGADLLKGKAFRSAYCLQIIYVPIGVEAVAKETNILLARCIEPFKKYLVAKGGEGGSHLNKYQGVPGEKLVINLHLKLRPNVGLVGFPNAGKSTLLKALVPKKPIKIAPYPFTTIKVIMLFYCLQKLFVCDLYTNEAQRLIPILKSKDWFKNVPEEIRPKNCMNFNEVIPISAKMRNLSNLKEVLKKLFNSCFTLKDPFVDMNNSEDDDPGNSHGFV</sequence>
<dbReference type="STRING" id="451379.A0A0N5AZ40"/>
<dbReference type="Gene3D" id="3.40.50.300">
    <property type="entry name" value="P-loop containing nucleotide triphosphate hydrolases"/>
    <property type="match status" value="1"/>
</dbReference>
<dbReference type="InterPro" id="IPR045086">
    <property type="entry name" value="OBG_GTPase"/>
</dbReference>
<keyword evidence="2" id="KW-1185">Reference proteome</keyword>
<dbReference type="InterPro" id="IPR036726">
    <property type="entry name" value="GTP1_OBG_dom_sf"/>
</dbReference>
<dbReference type="Pfam" id="PF01018">
    <property type="entry name" value="GTP1_OBG"/>
    <property type="match status" value="1"/>
</dbReference>
<organism evidence="2 3">
    <name type="scientific">Syphacia muris</name>
    <dbReference type="NCBI Taxonomy" id="451379"/>
    <lineage>
        <taxon>Eukaryota</taxon>
        <taxon>Metazoa</taxon>
        <taxon>Ecdysozoa</taxon>
        <taxon>Nematoda</taxon>
        <taxon>Chromadorea</taxon>
        <taxon>Rhabditida</taxon>
        <taxon>Spirurina</taxon>
        <taxon>Oxyuridomorpha</taxon>
        <taxon>Oxyuroidea</taxon>
        <taxon>Oxyuridae</taxon>
        <taxon>Syphacia</taxon>
    </lineage>
</organism>
<protein>
    <submittedName>
        <fullName evidence="3">Obg domain-containing protein</fullName>
    </submittedName>
</protein>
<feature type="domain" description="Obg" evidence="1">
    <location>
        <begin position="31"/>
        <end position="168"/>
    </location>
</feature>
<dbReference type="InterPro" id="IPR006073">
    <property type="entry name" value="GTP-bd"/>
</dbReference>
<dbReference type="PANTHER" id="PTHR11702">
    <property type="entry name" value="DEVELOPMENTALLY REGULATED GTP-BINDING PROTEIN-RELATED"/>
    <property type="match status" value="1"/>
</dbReference>
<dbReference type="Pfam" id="PF01926">
    <property type="entry name" value="MMR_HSR1"/>
    <property type="match status" value="1"/>
</dbReference>
<name>A0A0N5AZ40_9BILA</name>
<proteinExistence type="predicted"/>
<evidence type="ECO:0000259" key="1">
    <source>
        <dbReference type="PROSITE" id="PS51883"/>
    </source>
</evidence>
<dbReference type="PANTHER" id="PTHR11702:SF43">
    <property type="entry name" value="GTP-BINDING PROTEIN 10"/>
    <property type="match status" value="1"/>
</dbReference>
<dbReference type="GO" id="GO:0003924">
    <property type="term" value="F:GTPase activity"/>
    <property type="evidence" value="ECO:0007669"/>
    <property type="project" value="InterPro"/>
</dbReference>
<dbReference type="GO" id="GO:0042254">
    <property type="term" value="P:ribosome biogenesis"/>
    <property type="evidence" value="ECO:0007669"/>
    <property type="project" value="UniProtKB-UniRule"/>
</dbReference>
<dbReference type="GO" id="GO:0005525">
    <property type="term" value="F:GTP binding"/>
    <property type="evidence" value="ECO:0007669"/>
    <property type="project" value="InterPro"/>
</dbReference>
<accession>A0A0N5AZ40</accession>
<dbReference type="SUPFAM" id="SSF52540">
    <property type="entry name" value="P-loop containing nucleoside triphosphate hydrolases"/>
    <property type="match status" value="1"/>
</dbReference>
<dbReference type="InterPro" id="IPR006169">
    <property type="entry name" value="GTP1_OBG_dom"/>
</dbReference>
<dbReference type="InterPro" id="IPR027417">
    <property type="entry name" value="P-loop_NTPase"/>
</dbReference>
<dbReference type="SUPFAM" id="SSF82051">
    <property type="entry name" value="Obg GTP-binding protein N-terminal domain"/>
    <property type="match status" value="1"/>
</dbReference>
<dbReference type="PROSITE" id="PS51883">
    <property type="entry name" value="OBG"/>
    <property type="match status" value="1"/>
</dbReference>
<dbReference type="Gene3D" id="2.70.210.12">
    <property type="entry name" value="GTP1/OBG domain"/>
    <property type="match status" value="1"/>
</dbReference>
<dbReference type="GO" id="GO:0005739">
    <property type="term" value="C:mitochondrion"/>
    <property type="evidence" value="ECO:0007669"/>
    <property type="project" value="TreeGrafter"/>
</dbReference>
<dbReference type="PRINTS" id="PR00326">
    <property type="entry name" value="GTP1OBG"/>
</dbReference>
<reference evidence="3" key="1">
    <citation type="submission" date="2017-02" db="UniProtKB">
        <authorList>
            <consortium name="WormBaseParasite"/>
        </authorList>
    </citation>
    <scope>IDENTIFICATION</scope>
</reference>
<evidence type="ECO:0000313" key="2">
    <source>
        <dbReference type="Proteomes" id="UP000046393"/>
    </source>
</evidence>